<evidence type="ECO:0000313" key="1">
    <source>
        <dbReference type="EMBL" id="TFK72279.1"/>
    </source>
</evidence>
<proteinExistence type="predicted"/>
<accession>A0ACD3B2T1</accession>
<feature type="non-terminal residue" evidence="1">
    <location>
        <position position="54"/>
    </location>
</feature>
<reference evidence="1 2" key="1">
    <citation type="journal article" date="2019" name="Nat. Ecol. Evol.">
        <title>Megaphylogeny resolves global patterns of mushroom evolution.</title>
        <authorList>
            <person name="Varga T."/>
            <person name="Krizsan K."/>
            <person name="Foldi C."/>
            <person name="Dima B."/>
            <person name="Sanchez-Garcia M."/>
            <person name="Sanchez-Ramirez S."/>
            <person name="Szollosi G.J."/>
            <person name="Szarkandi J.G."/>
            <person name="Papp V."/>
            <person name="Albert L."/>
            <person name="Andreopoulos W."/>
            <person name="Angelini C."/>
            <person name="Antonin V."/>
            <person name="Barry K.W."/>
            <person name="Bougher N.L."/>
            <person name="Buchanan P."/>
            <person name="Buyck B."/>
            <person name="Bense V."/>
            <person name="Catcheside P."/>
            <person name="Chovatia M."/>
            <person name="Cooper J."/>
            <person name="Damon W."/>
            <person name="Desjardin D."/>
            <person name="Finy P."/>
            <person name="Geml J."/>
            <person name="Haridas S."/>
            <person name="Hughes K."/>
            <person name="Justo A."/>
            <person name="Karasinski D."/>
            <person name="Kautmanova I."/>
            <person name="Kiss B."/>
            <person name="Kocsube S."/>
            <person name="Kotiranta H."/>
            <person name="LaButti K.M."/>
            <person name="Lechner B.E."/>
            <person name="Liimatainen K."/>
            <person name="Lipzen A."/>
            <person name="Lukacs Z."/>
            <person name="Mihaltcheva S."/>
            <person name="Morgado L.N."/>
            <person name="Niskanen T."/>
            <person name="Noordeloos M.E."/>
            <person name="Ohm R.A."/>
            <person name="Ortiz-Santana B."/>
            <person name="Ovrebo C."/>
            <person name="Racz N."/>
            <person name="Riley R."/>
            <person name="Savchenko A."/>
            <person name="Shiryaev A."/>
            <person name="Soop K."/>
            <person name="Spirin V."/>
            <person name="Szebenyi C."/>
            <person name="Tomsovsky M."/>
            <person name="Tulloss R.E."/>
            <person name="Uehling J."/>
            <person name="Grigoriev I.V."/>
            <person name="Vagvolgyi C."/>
            <person name="Papp T."/>
            <person name="Martin F.M."/>
            <person name="Miettinen O."/>
            <person name="Hibbett D.S."/>
            <person name="Nagy L.G."/>
        </authorList>
    </citation>
    <scope>NUCLEOTIDE SEQUENCE [LARGE SCALE GENOMIC DNA]</scope>
    <source>
        <strain evidence="1 2">NL-1719</strain>
    </source>
</reference>
<organism evidence="1 2">
    <name type="scientific">Pluteus cervinus</name>
    <dbReference type="NCBI Taxonomy" id="181527"/>
    <lineage>
        <taxon>Eukaryota</taxon>
        <taxon>Fungi</taxon>
        <taxon>Dikarya</taxon>
        <taxon>Basidiomycota</taxon>
        <taxon>Agaricomycotina</taxon>
        <taxon>Agaricomycetes</taxon>
        <taxon>Agaricomycetidae</taxon>
        <taxon>Agaricales</taxon>
        <taxon>Pluteineae</taxon>
        <taxon>Pluteaceae</taxon>
        <taxon>Pluteus</taxon>
    </lineage>
</organism>
<evidence type="ECO:0000313" key="2">
    <source>
        <dbReference type="Proteomes" id="UP000308600"/>
    </source>
</evidence>
<protein>
    <submittedName>
        <fullName evidence="1">Uncharacterized protein</fullName>
    </submittedName>
</protein>
<dbReference type="EMBL" id="ML208287">
    <property type="protein sequence ID" value="TFK72279.1"/>
    <property type="molecule type" value="Genomic_DNA"/>
</dbReference>
<gene>
    <name evidence="1" type="ORF">BDN72DRAFT_836453</name>
</gene>
<keyword evidence="2" id="KW-1185">Reference proteome</keyword>
<dbReference type="Proteomes" id="UP000308600">
    <property type="component" value="Unassembled WGS sequence"/>
</dbReference>
<sequence length="54" mass="6455">MWGWQDFSKKPPRSDVSRVYLICRYLSASGTRYIVIYVVIEFPCLKDSLHLRIF</sequence>
<name>A0ACD3B2T1_9AGAR</name>